<dbReference type="AlphaFoldDB" id="A0A2I2YM19"/>
<comment type="subcellular location">
    <subcellularLocation>
        <location evidence="1">Cytoplasm</location>
        <location evidence="1">Cytoskeleton</location>
        <location evidence="1">Cilium axoneme</location>
    </subcellularLocation>
</comment>
<keyword evidence="11" id="KW-1185">Reference proteome</keyword>
<evidence type="ECO:0000256" key="4">
    <source>
        <dbReference type="ARBA" id="ARBA00023273"/>
    </source>
</evidence>
<dbReference type="EMBL" id="CABD030023620">
    <property type="status" value="NOT_ANNOTATED_CDS"/>
    <property type="molecule type" value="Genomic_DNA"/>
</dbReference>
<dbReference type="Pfam" id="PF14738">
    <property type="entry name" value="CFAP91"/>
    <property type="match status" value="1"/>
</dbReference>
<name>A0A2I2YM19_GORGO</name>
<dbReference type="GeneTree" id="ENSGT00390000003024"/>
<organism evidence="10 11">
    <name type="scientific">Gorilla gorilla gorilla</name>
    <name type="common">Western lowland gorilla</name>
    <dbReference type="NCBI Taxonomy" id="9595"/>
    <lineage>
        <taxon>Eukaryota</taxon>
        <taxon>Metazoa</taxon>
        <taxon>Chordata</taxon>
        <taxon>Craniata</taxon>
        <taxon>Vertebrata</taxon>
        <taxon>Euteleostomi</taxon>
        <taxon>Mammalia</taxon>
        <taxon>Eutheria</taxon>
        <taxon>Euarchontoglires</taxon>
        <taxon>Primates</taxon>
        <taxon>Haplorrhini</taxon>
        <taxon>Catarrhini</taxon>
        <taxon>Hominidae</taxon>
        <taxon>Gorilla</taxon>
    </lineage>
</organism>
<evidence type="ECO:0000259" key="9">
    <source>
        <dbReference type="Pfam" id="PF14738"/>
    </source>
</evidence>
<evidence type="ECO:0000256" key="3">
    <source>
        <dbReference type="ARBA" id="ARBA00023212"/>
    </source>
</evidence>
<dbReference type="Bgee" id="ENSGGOG00000009828">
    <property type="expression patterns" value="Expressed in testis and 6 other cell types or tissues"/>
</dbReference>
<dbReference type="Proteomes" id="UP000001519">
    <property type="component" value="Chromosome 3"/>
</dbReference>
<accession>A0A2I2YM19</accession>
<dbReference type="Ensembl" id="ENSGGOT00000063508.1">
    <property type="protein sequence ID" value="ENSGGOP00000035998.1"/>
    <property type="gene ID" value="ENSGGOG00000009828.3"/>
</dbReference>
<dbReference type="InterPro" id="IPR032840">
    <property type="entry name" value="CFAP91_dom"/>
</dbReference>
<keyword evidence="7" id="KW-0175">Coiled coil</keyword>
<protein>
    <recommendedName>
        <fullName evidence="6">Cilia- and flagella-associated protein 91</fullName>
    </recommendedName>
</protein>
<keyword evidence="2" id="KW-0963">Cytoplasm</keyword>
<sequence length="609" mass="71759">MSHAVTIEEPQAQPQLSPTRYRERSRAGSHISSNRAYDFLYDPLFIVSSEKDHTQANIQATLIRSRLRKVPRFKTMFSNLIHYPRYSLNWSKSDPVPPFISREWKGHKEKHREALWQLTTTDASFQMPREVYEDPEVTGKNRYKYFERPFLPFFQQMPFNVVYAVSKAEPYTFPPTSTKHLSIPSKSTVGTQTDYRDADVQTDPYSPEYVVCQDSIPELLTLATLTWGRGLPAGQAEVEMIERAREKRAWEATLPALSDTSQFEKRRKMMNEMERKEWAFREQEIEKLQEIRLEVLKELLRKREENQNEVNMKHLNARWSKLQEGKEAKMAKIQQMAVIYLQKLLRGRVVQNMMFEGKEKRLELIQELRTCHALQEDEKLVKKAEKQVTLALQRQRNLHEHKVSLVENHLAGLEGRALADMFDFLSKELVRLQEERRIHAFVMLAERQRRVREAEESGRRQVEKQRLREEDEIFKEVVKVHHSTISSYLEDIILNTEANTAEEQARAEIEKMAEKINDIAYEMESRRTYLQSEEIVAELVYSFLIPEVQKYFVKEKVRNAQRKHILAAHQIIHSYTESMVQKRLTEGEQDEASNAAMLLEKETQNENNS</sequence>
<dbReference type="PANTHER" id="PTHR22455:SF10">
    <property type="entry name" value="CILIA- AND FLAGELLA-ASSOCIATED PROTEIN 91"/>
    <property type="match status" value="1"/>
</dbReference>
<gene>
    <name evidence="10" type="primary">CFAP91</name>
</gene>
<reference evidence="10" key="4">
    <citation type="submission" date="2025-09" db="UniProtKB">
        <authorList>
            <consortium name="Ensembl"/>
        </authorList>
    </citation>
    <scope>IDENTIFICATION</scope>
</reference>
<proteinExistence type="inferred from homology"/>
<evidence type="ECO:0000256" key="5">
    <source>
        <dbReference type="ARBA" id="ARBA00029468"/>
    </source>
</evidence>
<evidence type="ECO:0000256" key="8">
    <source>
        <dbReference type="SAM" id="MobiDB-lite"/>
    </source>
</evidence>
<keyword evidence="4" id="KW-0966">Cell projection</keyword>
<evidence type="ECO:0000256" key="2">
    <source>
        <dbReference type="ARBA" id="ARBA00022490"/>
    </source>
</evidence>
<evidence type="ECO:0000313" key="11">
    <source>
        <dbReference type="Proteomes" id="UP000001519"/>
    </source>
</evidence>
<evidence type="ECO:0000256" key="6">
    <source>
        <dbReference type="ARBA" id="ARBA00029555"/>
    </source>
</evidence>
<dbReference type="InterPro" id="IPR026720">
    <property type="entry name" value="CFAP91"/>
</dbReference>
<dbReference type="PANTHER" id="PTHR22455">
    <property type="entry name" value="CILIA- AND FLAGELLA-ASSOCIATED PROTEIN 91"/>
    <property type="match status" value="1"/>
</dbReference>
<feature type="coiled-coil region" evidence="7">
    <location>
        <begin position="495"/>
        <end position="522"/>
    </location>
</feature>
<feature type="domain" description="CFAP91" evidence="9">
    <location>
        <begin position="191"/>
        <end position="338"/>
    </location>
</feature>
<keyword evidence="3" id="KW-0206">Cytoskeleton</keyword>
<evidence type="ECO:0000256" key="1">
    <source>
        <dbReference type="ARBA" id="ARBA00004430"/>
    </source>
</evidence>
<reference evidence="10 11" key="2">
    <citation type="journal article" date="2012" name="Nature">
        <title>Insights into hominid evolution from the gorilla genome sequence.</title>
        <authorList>
            <person name="Scally A."/>
            <person name="Dutheil J.Y."/>
            <person name="Hillier L.W."/>
            <person name="Jordan G.E."/>
            <person name="Goodhead I."/>
            <person name="Herrero J."/>
            <person name="Hobolth A."/>
            <person name="Lappalainen T."/>
            <person name="Mailund T."/>
            <person name="Marques-Bonet T."/>
            <person name="McCarthy S."/>
            <person name="Montgomery S.H."/>
            <person name="Schwalie P.C."/>
            <person name="Tang Y.A."/>
            <person name="Ward M.C."/>
            <person name="Xue Y."/>
            <person name="Yngvadottir B."/>
            <person name="Alkan C."/>
            <person name="Andersen L.N."/>
            <person name="Ayub Q."/>
            <person name="Ball E.V."/>
            <person name="Beal K."/>
            <person name="Bradley B.J."/>
            <person name="Chen Y."/>
            <person name="Clee C.M."/>
            <person name="Fitzgerald S."/>
            <person name="Graves T.A."/>
            <person name="Gu Y."/>
            <person name="Heath P."/>
            <person name="Heger A."/>
            <person name="Karakoc E."/>
            <person name="Kolb-Kokocinski A."/>
            <person name="Laird G.K."/>
            <person name="Lunter G."/>
            <person name="Meader S."/>
            <person name="Mort M."/>
            <person name="Mullikin J.C."/>
            <person name="Munch K."/>
            <person name="O'Connor T.D."/>
            <person name="Phillips A.D."/>
            <person name="Prado-Martinez J."/>
            <person name="Rogers A.S."/>
            <person name="Sajjadian S."/>
            <person name="Schmidt D."/>
            <person name="Shaw K."/>
            <person name="Simpson J.T."/>
            <person name="Stenson P.D."/>
            <person name="Turner D.J."/>
            <person name="Vigilant L."/>
            <person name="Vilella A.J."/>
            <person name="Whitener W."/>
            <person name="Zhu B."/>
            <person name="Cooper D.N."/>
            <person name="de Jong P."/>
            <person name="Dermitzakis E.T."/>
            <person name="Eichler E.E."/>
            <person name="Flicek P."/>
            <person name="Goldman N."/>
            <person name="Mundy N.I."/>
            <person name="Ning Z."/>
            <person name="Odom D.T."/>
            <person name="Ponting C.P."/>
            <person name="Quail M.A."/>
            <person name="Ryder O.A."/>
            <person name="Searle S.M."/>
            <person name="Warren W.C."/>
            <person name="Wilson R.K."/>
            <person name="Schierup M.H."/>
            <person name="Rogers J."/>
            <person name="Tyler-Smith C."/>
            <person name="Durbin R."/>
        </authorList>
    </citation>
    <scope>NUCLEOTIDE SEQUENCE [LARGE SCALE GENOMIC DNA]</scope>
</reference>
<reference evidence="11" key="1">
    <citation type="submission" date="2011-05" db="EMBL/GenBank/DDBJ databases">
        <title>Insights into the evolution of the great apes provided by the gorilla genome.</title>
        <authorList>
            <person name="Scally A."/>
        </authorList>
    </citation>
    <scope>NUCLEOTIDE SEQUENCE [LARGE SCALE GENOMIC DNA]</scope>
</reference>
<reference evidence="10" key="3">
    <citation type="submission" date="2025-08" db="UniProtKB">
        <authorList>
            <consortium name="Ensembl"/>
        </authorList>
    </citation>
    <scope>IDENTIFICATION</scope>
</reference>
<feature type="region of interest" description="Disordered" evidence="8">
    <location>
        <begin position="1"/>
        <end position="29"/>
    </location>
</feature>
<evidence type="ECO:0000313" key="10">
    <source>
        <dbReference type="Ensembl" id="ENSGGOP00000035998.1"/>
    </source>
</evidence>
<dbReference type="EMBL" id="CABD030023621">
    <property type="status" value="NOT_ANNOTATED_CDS"/>
    <property type="molecule type" value="Genomic_DNA"/>
</dbReference>
<dbReference type="GO" id="GO:0005930">
    <property type="term" value="C:axoneme"/>
    <property type="evidence" value="ECO:0007669"/>
    <property type="project" value="UniProtKB-SubCell"/>
</dbReference>
<evidence type="ECO:0000256" key="7">
    <source>
        <dbReference type="SAM" id="Coils"/>
    </source>
</evidence>
<comment type="similarity">
    <text evidence="5">Belongs to the CFAP91 family.</text>
</comment>